<dbReference type="InterPro" id="IPR036108">
    <property type="entry name" value="4pyrrol_syn_uPrphyn_synt_sf"/>
</dbReference>
<organism evidence="11 12">
    <name type="scientific">Microbacterium oleivorans</name>
    <dbReference type="NCBI Taxonomy" id="273677"/>
    <lineage>
        <taxon>Bacteria</taxon>
        <taxon>Bacillati</taxon>
        <taxon>Actinomycetota</taxon>
        <taxon>Actinomycetes</taxon>
        <taxon>Micrococcales</taxon>
        <taxon>Microbacteriaceae</taxon>
        <taxon>Microbacterium</taxon>
    </lineage>
</organism>
<gene>
    <name evidence="11" type="ORF">BW34_00755</name>
</gene>
<dbReference type="Pfam" id="PF02602">
    <property type="entry name" value="HEM4"/>
    <property type="match status" value="1"/>
</dbReference>
<feature type="domain" description="Tetrapyrrole biosynthesis uroporphyrinogen III synthase" evidence="10">
    <location>
        <begin position="28"/>
        <end position="248"/>
    </location>
</feature>
<dbReference type="CDD" id="cd06578">
    <property type="entry name" value="HemD"/>
    <property type="match status" value="1"/>
</dbReference>
<dbReference type="EC" id="4.2.1.75" evidence="3 9"/>
<comment type="similarity">
    <text evidence="2 9">Belongs to the uroporphyrinogen-III synthase family.</text>
</comment>
<evidence type="ECO:0000256" key="1">
    <source>
        <dbReference type="ARBA" id="ARBA00004772"/>
    </source>
</evidence>
<dbReference type="GO" id="GO:0008168">
    <property type="term" value="F:methyltransferase activity"/>
    <property type="evidence" value="ECO:0007669"/>
    <property type="project" value="UniProtKB-KW"/>
</dbReference>
<dbReference type="Gene3D" id="3.40.50.10090">
    <property type="match status" value="2"/>
</dbReference>
<dbReference type="RefSeq" id="WP_036309697.1">
    <property type="nucleotide sequence ID" value="NZ_JFYO01000002.1"/>
</dbReference>
<comment type="function">
    <text evidence="6 9">Catalyzes cyclization of the linear tetrapyrrole, hydroxymethylbilane, to the macrocyclic uroporphyrinogen III.</text>
</comment>
<comment type="catalytic activity">
    <reaction evidence="8 9">
        <text>hydroxymethylbilane = uroporphyrinogen III + H2O</text>
        <dbReference type="Rhea" id="RHEA:18965"/>
        <dbReference type="ChEBI" id="CHEBI:15377"/>
        <dbReference type="ChEBI" id="CHEBI:57308"/>
        <dbReference type="ChEBI" id="CHEBI:57845"/>
        <dbReference type="EC" id="4.2.1.75"/>
    </reaction>
</comment>
<keyword evidence="4 9" id="KW-0456">Lyase</keyword>
<dbReference type="PANTHER" id="PTHR38042:SF1">
    <property type="entry name" value="UROPORPHYRINOGEN-III SYNTHASE, CHLOROPLASTIC"/>
    <property type="match status" value="1"/>
</dbReference>
<evidence type="ECO:0000313" key="11">
    <source>
        <dbReference type="EMBL" id="EZP29238.1"/>
    </source>
</evidence>
<dbReference type="PATRIC" id="fig|273677.3.peg.740"/>
<keyword evidence="5 9" id="KW-0627">Porphyrin biosynthesis</keyword>
<evidence type="ECO:0000256" key="5">
    <source>
        <dbReference type="ARBA" id="ARBA00023244"/>
    </source>
</evidence>
<dbReference type="EMBL" id="JFYO01000002">
    <property type="protein sequence ID" value="EZP29238.1"/>
    <property type="molecule type" value="Genomic_DNA"/>
</dbReference>
<evidence type="ECO:0000256" key="6">
    <source>
        <dbReference type="ARBA" id="ARBA00037589"/>
    </source>
</evidence>
<evidence type="ECO:0000256" key="8">
    <source>
        <dbReference type="ARBA" id="ARBA00048617"/>
    </source>
</evidence>
<keyword evidence="11" id="KW-0808">Transferase</keyword>
<dbReference type="GO" id="GO:0032259">
    <property type="term" value="P:methylation"/>
    <property type="evidence" value="ECO:0007669"/>
    <property type="project" value="UniProtKB-KW"/>
</dbReference>
<dbReference type="AlphaFoldDB" id="A0A031FXF0"/>
<dbReference type="GO" id="GO:0006780">
    <property type="term" value="P:uroporphyrinogen III biosynthetic process"/>
    <property type="evidence" value="ECO:0007669"/>
    <property type="project" value="UniProtKB-UniRule"/>
</dbReference>
<evidence type="ECO:0000259" key="10">
    <source>
        <dbReference type="Pfam" id="PF02602"/>
    </source>
</evidence>
<keyword evidence="11" id="KW-0489">Methyltransferase</keyword>
<evidence type="ECO:0000256" key="7">
    <source>
        <dbReference type="ARBA" id="ARBA00040167"/>
    </source>
</evidence>
<sequence length="275" mass="28537">MNTSAATAPKPLKGWRVLVPRGGPWGDSVAAALRAQGATPVIAPLINFAPSEDPTDLESALRDLAAGVFDWVTLTSSTTVDVLHAYRAVIPHSTKVAAVGETTAAALGAVGYRVDLVPEEDNSAAGMAGQLIALEPNPMRVLTLRSELAKPVLTRLLEEAGHDVRSVVAYRTVGVPVTDKVAADVRSGRINAILVTSGSVAEQVHEQFSDIPESTVIAAIGPRTAKDARRAGLGVSVTAKEQTVAGLISAVGQFPLPHAIDELAPPTGSFPRIQG</sequence>
<dbReference type="PANTHER" id="PTHR38042">
    <property type="entry name" value="UROPORPHYRINOGEN-III SYNTHASE, CHLOROPLASTIC"/>
    <property type="match status" value="1"/>
</dbReference>
<evidence type="ECO:0000256" key="9">
    <source>
        <dbReference type="RuleBase" id="RU366031"/>
    </source>
</evidence>
<evidence type="ECO:0000313" key="12">
    <source>
        <dbReference type="Proteomes" id="UP000024001"/>
    </source>
</evidence>
<dbReference type="GO" id="GO:0006782">
    <property type="term" value="P:protoporphyrinogen IX biosynthetic process"/>
    <property type="evidence" value="ECO:0007669"/>
    <property type="project" value="UniProtKB-UniRule"/>
</dbReference>
<name>A0A031FXF0_9MICO</name>
<evidence type="ECO:0000256" key="4">
    <source>
        <dbReference type="ARBA" id="ARBA00023239"/>
    </source>
</evidence>
<proteinExistence type="inferred from homology"/>
<dbReference type="InterPro" id="IPR039793">
    <property type="entry name" value="UROS/Hem4"/>
</dbReference>
<comment type="caution">
    <text evidence="11">The sequence shown here is derived from an EMBL/GenBank/DDBJ whole genome shotgun (WGS) entry which is preliminary data.</text>
</comment>
<dbReference type="UniPathway" id="UPA00251">
    <property type="reaction ID" value="UER00320"/>
</dbReference>
<accession>A0A031FXF0</accession>
<comment type="pathway">
    <text evidence="1 9">Porphyrin-containing compound metabolism; protoporphyrin-IX biosynthesis; coproporphyrinogen-III from 5-aminolevulinate: step 3/4.</text>
</comment>
<keyword evidence="12" id="KW-1185">Reference proteome</keyword>
<dbReference type="InterPro" id="IPR003754">
    <property type="entry name" value="4pyrrol_synth_uPrphyn_synth"/>
</dbReference>
<dbReference type="eggNOG" id="COG1587">
    <property type="taxonomic scope" value="Bacteria"/>
</dbReference>
<dbReference type="OrthoDB" id="9815856at2"/>
<protein>
    <recommendedName>
        <fullName evidence="7 9">Uroporphyrinogen-III synthase</fullName>
        <ecNumber evidence="3 9">4.2.1.75</ecNumber>
    </recommendedName>
</protein>
<evidence type="ECO:0000256" key="2">
    <source>
        <dbReference type="ARBA" id="ARBA00008133"/>
    </source>
</evidence>
<dbReference type="GO" id="GO:0004852">
    <property type="term" value="F:uroporphyrinogen-III synthase activity"/>
    <property type="evidence" value="ECO:0007669"/>
    <property type="project" value="UniProtKB-UniRule"/>
</dbReference>
<dbReference type="SUPFAM" id="SSF69618">
    <property type="entry name" value="HemD-like"/>
    <property type="match status" value="1"/>
</dbReference>
<reference evidence="11 12" key="1">
    <citation type="submission" date="2014-03" db="EMBL/GenBank/DDBJ databases">
        <title>Draft Genome Sequences of 13 Willow Endophytes.</title>
        <authorList>
            <person name="Gan H.Y."/>
            <person name="Gan H.M."/>
            <person name="Savka M.A."/>
            <person name="Hudson A.O."/>
        </authorList>
    </citation>
    <scope>NUCLEOTIDE SEQUENCE [LARGE SCALE GENOMIC DNA]</scope>
    <source>
        <strain evidence="11 12">RIT293</strain>
    </source>
</reference>
<dbReference type="Proteomes" id="UP000024001">
    <property type="component" value="Unassembled WGS sequence"/>
</dbReference>
<evidence type="ECO:0000256" key="3">
    <source>
        <dbReference type="ARBA" id="ARBA00013109"/>
    </source>
</evidence>